<reference evidence="1 2" key="1">
    <citation type="submission" date="2014-02" db="EMBL/GenBank/DDBJ databases">
        <title>The Genome Sequence of Trichophyton rubrum (morphotype soudanense) CBS 452.61.</title>
        <authorList>
            <consortium name="The Broad Institute Genomics Platform"/>
            <person name="Cuomo C.A."/>
            <person name="White T.C."/>
            <person name="Graser Y."/>
            <person name="Martinez-Rossi N."/>
            <person name="Heitman J."/>
            <person name="Young S.K."/>
            <person name="Zeng Q."/>
            <person name="Gargeya S."/>
            <person name="Abouelleil A."/>
            <person name="Alvarado L."/>
            <person name="Chapman S.B."/>
            <person name="Gainer-Dewar J."/>
            <person name="Goldberg J."/>
            <person name="Griggs A."/>
            <person name="Gujja S."/>
            <person name="Hansen M."/>
            <person name="Howarth C."/>
            <person name="Imamovic A."/>
            <person name="Larimer J."/>
            <person name="Martinez D."/>
            <person name="Murphy C."/>
            <person name="Pearson M.D."/>
            <person name="Persinoti G."/>
            <person name="Poon T."/>
            <person name="Priest M."/>
            <person name="Roberts A.D."/>
            <person name="Saif S."/>
            <person name="Shea T.D."/>
            <person name="Sykes S.N."/>
            <person name="Wortman J."/>
            <person name="Nusbaum C."/>
            <person name="Birren B."/>
        </authorList>
    </citation>
    <scope>NUCLEOTIDE SEQUENCE [LARGE SCALE GENOMIC DNA]</scope>
    <source>
        <strain evidence="1 2">CBS 452.61</strain>
    </source>
</reference>
<evidence type="ECO:0000313" key="1">
    <source>
        <dbReference type="EMBL" id="EZF75088.1"/>
    </source>
</evidence>
<sequence>MSLKDVEMFWPVESSTSFTWNNKALPSQTTGNQHNVLVLRESMVAVETKDGRHGRHPRLSRLARARAVTTSLQNLMLDAGQHLDIVFILGSLVSAGKGSVRARNAGGSRIEIAA</sequence>
<dbReference type="EMBL" id="KK208819">
    <property type="protein sequence ID" value="EZF75088.1"/>
    <property type="molecule type" value="Genomic_DNA"/>
</dbReference>
<proteinExistence type="predicted"/>
<accession>A0A022XXR6</accession>
<evidence type="ECO:0000313" key="2">
    <source>
        <dbReference type="Proteomes" id="UP000023623"/>
    </source>
</evidence>
<protein>
    <submittedName>
        <fullName evidence="1">Uncharacterized protein</fullName>
    </submittedName>
</protein>
<gene>
    <name evidence="1" type="ORF">H105_03292</name>
</gene>
<dbReference type="AlphaFoldDB" id="A0A022XXR6"/>
<dbReference type="Proteomes" id="UP000023623">
    <property type="component" value="Unassembled WGS sequence"/>
</dbReference>
<dbReference type="HOGENOM" id="CLU_2122837_0_0_1"/>
<organism evidence="1 2">
    <name type="scientific">Trichophyton soudanense CBS 452.61</name>
    <dbReference type="NCBI Taxonomy" id="1215331"/>
    <lineage>
        <taxon>Eukaryota</taxon>
        <taxon>Fungi</taxon>
        <taxon>Dikarya</taxon>
        <taxon>Ascomycota</taxon>
        <taxon>Pezizomycotina</taxon>
        <taxon>Eurotiomycetes</taxon>
        <taxon>Eurotiomycetidae</taxon>
        <taxon>Onygenales</taxon>
        <taxon>Arthrodermataceae</taxon>
        <taxon>Trichophyton</taxon>
    </lineage>
</organism>
<keyword evidence="2" id="KW-1185">Reference proteome</keyword>
<name>A0A022XXR6_TRISD</name>